<keyword evidence="2" id="KW-0547">Nucleotide-binding</keyword>
<dbReference type="FunFam" id="3.40.50.300:FF:000216">
    <property type="entry name" value="Type VII secretion ATPase EccA"/>
    <property type="match status" value="1"/>
</dbReference>
<dbReference type="InterPro" id="IPR000641">
    <property type="entry name" value="CbxX/CfxQ"/>
</dbReference>
<sequence length="327" mass="36566">MDDRVVNSGGSGSGRPARQINIVLRSSEPLALASSSPPQLESEPAPSARPLPPNDPFLDIQRELDPMVGLENVKQLIYEIYALLQISRMRSEAGLSGGSHVYHMIFTGNPGTGKTTIARIVAKLFQKMGVLSKGHMIEVERADLVGEYIGHTAQKTRDLVRKALGGVLFVDEAYSLARGGEKDFGKEAIDTLVKAMEDNRNQFVLILAGYPLEIEQFLMTNPGLPSRFPIQIEFPDYSVDQLIQIAELMAKDRDYTLMPQSVFKLRQHLMLEKTMSMFAFSNARYVRNIIEKAFRHQAVRLMGQHPVGSPGKQELMSVRPEDLKWEK</sequence>
<evidence type="ECO:0000313" key="7">
    <source>
        <dbReference type="Proteomes" id="UP000479114"/>
    </source>
</evidence>
<feature type="domain" description="AAA+ ATPase" evidence="5">
    <location>
        <begin position="100"/>
        <end position="238"/>
    </location>
</feature>
<evidence type="ECO:0000256" key="1">
    <source>
        <dbReference type="ARBA" id="ARBA00010378"/>
    </source>
</evidence>
<dbReference type="Pfam" id="PF00004">
    <property type="entry name" value="AAA"/>
    <property type="match status" value="1"/>
</dbReference>
<dbReference type="Proteomes" id="UP000479114">
    <property type="component" value="Chromosome"/>
</dbReference>
<reference evidence="6 7" key="1">
    <citation type="submission" date="2020-02" db="EMBL/GenBank/DDBJ databases">
        <title>Paenibacillus sp. nov., isolated from rhizosphere soil of tomato.</title>
        <authorList>
            <person name="Weon H.-Y."/>
            <person name="Lee S.A."/>
        </authorList>
    </citation>
    <scope>NUCLEOTIDE SEQUENCE [LARGE SCALE GENOMIC DNA]</scope>
    <source>
        <strain evidence="6 7">14171R-81</strain>
    </source>
</reference>
<dbReference type="KEGG" id="prz:GZH47_29295"/>
<dbReference type="InterPro" id="IPR050773">
    <property type="entry name" value="CbxX/CfxQ_RuBisCO_ESX"/>
</dbReference>
<dbReference type="EMBL" id="CP048286">
    <property type="protein sequence ID" value="QHW34488.1"/>
    <property type="molecule type" value="Genomic_DNA"/>
</dbReference>
<dbReference type="SUPFAM" id="SSF52540">
    <property type="entry name" value="P-loop containing nucleoside triphosphate hydrolases"/>
    <property type="match status" value="1"/>
</dbReference>
<dbReference type="InterPro" id="IPR003959">
    <property type="entry name" value="ATPase_AAA_core"/>
</dbReference>
<accession>A0A6C0P7G8</accession>
<dbReference type="PANTHER" id="PTHR43392:SF2">
    <property type="entry name" value="AAA-TYPE ATPASE FAMILY PROTEIN _ ANKYRIN REPEAT FAMILY PROTEIN"/>
    <property type="match status" value="1"/>
</dbReference>
<keyword evidence="7" id="KW-1185">Reference proteome</keyword>
<dbReference type="InterPro" id="IPR003593">
    <property type="entry name" value="AAA+_ATPase"/>
</dbReference>
<protein>
    <submittedName>
        <fullName evidence="6">AAA family ATPase</fullName>
    </submittedName>
</protein>
<dbReference type="InterPro" id="IPR041627">
    <property type="entry name" value="AAA_lid_6"/>
</dbReference>
<dbReference type="RefSeq" id="WP_162644583.1">
    <property type="nucleotide sequence ID" value="NZ_CP048286.1"/>
</dbReference>
<dbReference type="GO" id="GO:0005524">
    <property type="term" value="F:ATP binding"/>
    <property type="evidence" value="ECO:0007669"/>
    <property type="project" value="UniProtKB-KW"/>
</dbReference>
<comment type="similarity">
    <text evidence="1">Belongs to the CbxX/CfxQ family.</text>
</comment>
<dbReference type="PRINTS" id="PR00819">
    <property type="entry name" value="CBXCFQXSUPER"/>
</dbReference>
<dbReference type="InterPro" id="IPR027417">
    <property type="entry name" value="P-loop_NTPase"/>
</dbReference>
<keyword evidence="3" id="KW-0067">ATP-binding</keyword>
<proteinExistence type="inferred from homology"/>
<evidence type="ECO:0000256" key="4">
    <source>
        <dbReference type="SAM" id="MobiDB-lite"/>
    </source>
</evidence>
<dbReference type="SMART" id="SM00382">
    <property type="entry name" value="AAA"/>
    <property type="match status" value="1"/>
</dbReference>
<dbReference type="Gene3D" id="3.40.50.300">
    <property type="entry name" value="P-loop containing nucleotide triphosphate hydrolases"/>
    <property type="match status" value="1"/>
</dbReference>
<evidence type="ECO:0000313" key="6">
    <source>
        <dbReference type="EMBL" id="QHW34488.1"/>
    </source>
</evidence>
<dbReference type="Gene3D" id="1.10.8.60">
    <property type="match status" value="1"/>
</dbReference>
<name>A0A6C0P7G8_9BACL</name>
<feature type="compositionally biased region" description="Low complexity" evidence="4">
    <location>
        <begin position="31"/>
        <end position="46"/>
    </location>
</feature>
<evidence type="ECO:0000256" key="3">
    <source>
        <dbReference type="ARBA" id="ARBA00022840"/>
    </source>
</evidence>
<dbReference type="AlphaFoldDB" id="A0A6C0P7G8"/>
<dbReference type="CDD" id="cd00009">
    <property type="entry name" value="AAA"/>
    <property type="match status" value="1"/>
</dbReference>
<feature type="region of interest" description="Disordered" evidence="4">
    <location>
        <begin position="31"/>
        <end position="56"/>
    </location>
</feature>
<dbReference type="GO" id="GO:0016887">
    <property type="term" value="F:ATP hydrolysis activity"/>
    <property type="evidence" value="ECO:0007669"/>
    <property type="project" value="InterPro"/>
</dbReference>
<gene>
    <name evidence="6" type="ORF">GZH47_29295</name>
</gene>
<organism evidence="6 7">
    <name type="scientific">Paenibacillus rhizovicinus</name>
    <dbReference type="NCBI Taxonomy" id="2704463"/>
    <lineage>
        <taxon>Bacteria</taxon>
        <taxon>Bacillati</taxon>
        <taxon>Bacillota</taxon>
        <taxon>Bacilli</taxon>
        <taxon>Bacillales</taxon>
        <taxon>Paenibacillaceae</taxon>
        <taxon>Paenibacillus</taxon>
    </lineage>
</organism>
<dbReference type="PANTHER" id="PTHR43392">
    <property type="entry name" value="AAA-TYPE ATPASE FAMILY PROTEIN / ANKYRIN REPEAT FAMILY PROTEIN"/>
    <property type="match status" value="1"/>
</dbReference>
<dbReference type="Pfam" id="PF17866">
    <property type="entry name" value="AAA_lid_6"/>
    <property type="match status" value="1"/>
</dbReference>
<evidence type="ECO:0000256" key="2">
    <source>
        <dbReference type="ARBA" id="ARBA00022741"/>
    </source>
</evidence>
<evidence type="ECO:0000259" key="5">
    <source>
        <dbReference type="SMART" id="SM00382"/>
    </source>
</evidence>